<dbReference type="InterPro" id="IPR003593">
    <property type="entry name" value="AAA+_ATPase"/>
</dbReference>
<keyword evidence="3" id="KW-1003">Cell membrane</keyword>
<dbReference type="AlphaFoldDB" id="A0A930VVF4"/>
<evidence type="ECO:0000256" key="5">
    <source>
        <dbReference type="ARBA" id="ARBA00022741"/>
    </source>
</evidence>
<dbReference type="EMBL" id="JABZGW010000021">
    <property type="protein sequence ID" value="MBF4807286.1"/>
    <property type="molecule type" value="Genomic_DNA"/>
</dbReference>
<dbReference type="InterPro" id="IPR027417">
    <property type="entry name" value="P-loop_NTPase"/>
</dbReference>
<comment type="caution">
    <text evidence="13">The sequence shown here is derived from an EMBL/GenBank/DDBJ whole genome shotgun (WGS) entry which is preliminary data.</text>
</comment>
<feature type="transmembrane region" description="Helical" evidence="11">
    <location>
        <begin position="1084"/>
        <end position="1106"/>
    </location>
</feature>
<reference evidence="13" key="1">
    <citation type="submission" date="2020-04" db="EMBL/GenBank/DDBJ databases">
        <title>Deep metagenomics examines the oral microbiome during advanced dental caries in children, revealing novel taxa and co-occurrences with host molecules.</title>
        <authorList>
            <person name="Baker J.L."/>
            <person name="Morton J.T."/>
            <person name="Dinis M."/>
            <person name="Alvarez R."/>
            <person name="Tran N.C."/>
            <person name="Knight R."/>
            <person name="Edlund A."/>
        </authorList>
    </citation>
    <scope>NUCLEOTIDE SEQUENCE</scope>
    <source>
        <strain evidence="13">JCVI_38_bin.5</strain>
    </source>
</reference>
<keyword evidence="5" id="KW-0547">Nucleotide-binding</keyword>
<proteinExistence type="inferred from homology"/>
<dbReference type="Proteomes" id="UP000698335">
    <property type="component" value="Unassembled WGS sequence"/>
</dbReference>
<keyword evidence="4 11" id="KW-0812">Transmembrane</keyword>
<dbReference type="PROSITE" id="PS50893">
    <property type="entry name" value="ABC_TRANSPORTER_2"/>
    <property type="match status" value="1"/>
</dbReference>
<evidence type="ECO:0000313" key="13">
    <source>
        <dbReference type="EMBL" id="MBF4807286.1"/>
    </source>
</evidence>
<gene>
    <name evidence="13" type="ORF">HXK26_01125</name>
</gene>
<dbReference type="GO" id="GO:0098796">
    <property type="term" value="C:membrane protein complex"/>
    <property type="evidence" value="ECO:0007669"/>
    <property type="project" value="UniProtKB-ARBA"/>
</dbReference>
<evidence type="ECO:0000259" key="12">
    <source>
        <dbReference type="PROSITE" id="PS50893"/>
    </source>
</evidence>
<dbReference type="InterPro" id="IPR003439">
    <property type="entry name" value="ABC_transporter-like_ATP-bd"/>
</dbReference>
<evidence type="ECO:0000256" key="11">
    <source>
        <dbReference type="SAM" id="Phobius"/>
    </source>
</evidence>
<feature type="transmembrane region" description="Helical" evidence="11">
    <location>
        <begin position="988"/>
        <end position="1017"/>
    </location>
</feature>
<evidence type="ECO:0000256" key="4">
    <source>
        <dbReference type="ARBA" id="ARBA00022692"/>
    </source>
</evidence>
<evidence type="ECO:0000256" key="1">
    <source>
        <dbReference type="ARBA" id="ARBA00004429"/>
    </source>
</evidence>
<evidence type="ECO:0000313" key="14">
    <source>
        <dbReference type="Proteomes" id="UP000698335"/>
    </source>
</evidence>
<organism evidence="13 14">
    <name type="scientific">Lancefieldella rimae</name>
    <dbReference type="NCBI Taxonomy" id="1383"/>
    <lineage>
        <taxon>Bacteria</taxon>
        <taxon>Bacillati</taxon>
        <taxon>Actinomycetota</taxon>
        <taxon>Coriobacteriia</taxon>
        <taxon>Coriobacteriales</taxon>
        <taxon>Atopobiaceae</taxon>
        <taxon>Lancefieldella</taxon>
    </lineage>
</organism>
<dbReference type="SMART" id="SM00382">
    <property type="entry name" value="AAA"/>
    <property type="match status" value="1"/>
</dbReference>
<evidence type="ECO:0000256" key="7">
    <source>
        <dbReference type="ARBA" id="ARBA00022989"/>
    </source>
</evidence>
<sequence>MLELENICKRYTSDTFEQTALDSVSVAFRDNEFVAVLGPSGSGKTTLLNVIGGLDRFDSGNLLVDGISTEKFKERDWDTYRNNRVGFVFQSYNLIPHQSVLSNVELALTLSGVSKDDRRKRALAALENVGLKDHAKKRPSQLSGGQMQRVAIARALVNDPEILLADEPTGALDSSTSVQVMDLLKEVARDRLVIMVTHNPSLAREYATRIVELSDGCITADSDPFDTTTIQVREAKPARRTSMSFLTALGLSFNNLMTKKGRTLMTAFAGSIGIIGIAAILALANGANEYIRSVEEDTLSIYPLTISEQSVNLASVMTGVNGSDTSSKEGEKTAQQQDVAKLENQPPEGAIPSNKMLEKMTTSIGQNDLQALKSFIDANGGDIKNYTSAITYQYNVKPYLFLPAGADSASSDPIQVNPDQTYSRVSPNIPSYNPMAQFSSTSSFAKLPSDSSIYENRYIVRAGRWPKAWNEVVLVLRPDGTISDSIEYSMGLRDYADVRKMVDQLADGGSASVSESDATYTYEQLMAPTFKLLNAVDLYTWDTELGVWKDMSKDQTYINTLVTNAPNIKIVGIVQAKDPSAPGALSHGLYYTPALEQRLIDAAANSEIVKDQKNRSDINVFTGKSFADEKNGGIEGLSLSSLVHIDETALASAFSINPQALDFSNINFSNISLSELDFSDISLPELDPADLNLSPDDLLAAMPHGIDPSILKEAFPELSAEDIEHILSGIKVNLKPGGQAILSQAINEIVLGWNAWSAAHPGKTMADYLTTEEVRTKLVSSVVSAVDTDDLQKQLISALSEKLGTAADVPSLQKDVAERIMKAYQEKIASALSQAITKAISTYMQQAMTSVMMQVSTKLEVQISSALNQTMQNVMTNMSGAMHVDPEVLKSAFKLDVDPSQIAAIASSMVRSQPATYESNLTKMGYADLDKPTSINIYPKDFAGKEKVVAILDRYNADAKEAGEDGKVITYTDLVGVLMSSVTQIIDMISAMLIAFVSISLVVSSIMIGIITYISVLERKKEIGILRSIGASRRDVAHVFNAETFIEGLISGVMGIVFTQLLIIPANAVVKQMFNVDNLVVLPWNAAFVLIGISVVLTLLAGLLPARRASKSDPVRALRSE</sequence>
<dbReference type="GO" id="GO:0005524">
    <property type="term" value="F:ATP binding"/>
    <property type="evidence" value="ECO:0007669"/>
    <property type="project" value="UniProtKB-KW"/>
</dbReference>
<keyword evidence="8 11" id="KW-0472">Membrane</keyword>
<protein>
    <submittedName>
        <fullName evidence="13">ABC transporter ATP-binding protein/permease</fullName>
    </submittedName>
</protein>
<dbReference type="GO" id="GO:0005886">
    <property type="term" value="C:plasma membrane"/>
    <property type="evidence" value="ECO:0007669"/>
    <property type="project" value="UniProtKB-SubCell"/>
</dbReference>
<evidence type="ECO:0000256" key="3">
    <source>
        <dbReference type="ARBA" id="ARBA00022475"/>
    </source>
</evidence>
<evidence type="ECO:0000256" key="8">
    <source>
        <dbReference type="ARBA" id="ARBA00023136"/>
    </source>
</evidence>
<dbReference type="GO" id="GO:0016887">
    <property type="term" value="F:ATP hydrolysis activity"/>
    <property type="evidence" value="ECO:0007669"/>
    <property type="project" value="InterPro"/>
</dbReference>
<dbReference type="PROSITE" id="PS00211">
    <property type="entry name" value="ABC_TRANSPORTER_1"/>
    <property type="match status" value="1"/>
</dbReference>
<dbReference type="Pfam" id="PF02687">
    <property type="entry name" value="FtsX"/>
    <property type="match status" value="1"/>
</dbReference>
<dbReference type="InterPro" id="IPR017911">
    <property type="entry name" value="MacB-like_ATP-bd"/>
</dbReference>
<evidence type="ECO:0000256" key="9">
    <source>
        <dbReference type="ARBA" id="ARBA00038388"/>
    </source>
</evidence>
<comment type="subcellular location">
    <subcellularLocation>
        <location evidence="1">Cell inner membrane</location>
        <topology evidence="1">Multi-pass membrane protein</topology>
    </subcellularLocation>
</comment>
<evidence type="ECO:0000256" key="6">
    <source>
        <dbReference type="ARBA" id="ARBA00022840"/>
    </source>
</evidence>
<keyword evidence="2" id="KW-0813">Transport</keyword>
<dbReference type="GO" id="GO:0022857">
    <property type="term" value="F:transmembrane transporter activity"/>
    <property type="evidence" value="ECO:0007669"/>
    <property type="project" value="UniProtKB-ARBA"/>
</dbReference>
<dbReference type="PANTHER" id="PTHR42798">
    <property type="entry name" value="LIPOPROTEIN-RELEASING SYSTEM ATP-BINDING PROTEIN LOLD"/>
    <property type="match status" value="1"/>
</dbReference>
<evidence type="ECO:0000256" key="2">
    <source>
        <dbReference type="ARBA" id="ARBA00022448"/>
    </source>
</evidence>
<feature type="transmembrane region" description="Helical" evidence="11">
    <location>
        <begin position="1038"/>
        <end position="1064"/>
    </location>
</feature>
<accession>A0A930VVF4</accession>
<dbReference type="CDD" id="cd03255">
    <property type="entry name" value="ABC_MJ0796_LolCDE_FtsE"/>
    <property type="match status" value="1"/>
</dbReference>
<dbReference type="InterPro" id="IPR017871">
    <property type="entry name" value="ABC_transporter-like_CS"/>
</dbReference>
<dbReference type="PANTHER" id="PTHR42798:SF6">
    <property type="entry name" value="CELL DIVISION ATP-BINDING PROTEIN FTSE"/>
    <property type="match status" value="1"/>
</dbReference>
<comment type="similarity">
    <text evidence="9">Belongs to the ABC transporter superfamily. Macrolide exporter (TC 3.A.1.122) family.</text>
</comment>
<feature type="domain" description="ABC transporter" evidence="12">
    <location>
        <begin position="2"/>
        <end position="240"/>
    </location>
</feature>
<dbReference type="Gene3D" id="3.40.50.300">
    <property type="entry name" value="P-loop containing nucleotide triphosphate hydrolases"/>
    <property type="match status" value="1"/>
</dbReference>
<feature type="region of interest" description="Disordered" evidence="10">
    <location>
        <begin position="318"/>
        <end position="351"/>
    </location>
</feature>
<name>A0A930VVF4_9ACTN</name>
<feature type="transmembrane region" description="Helical" evidence="11">
    <location>
        <begin position="264"/>
        <end position="284"/>
    </location>
</feature>
<dbReference type="SUPFAM" id="SSF52540">
    <property type="entry name" value="P-loop containing nucleoside triphosphate hydrolases"/>
    <property type="match status" value="1"/>
</dbReference>
<dbReference type="Pfam" id="PF00005">
    <property type="entry name" value="ABC_tran"/>
    <property type="match status" value="1"/>
</dbReference>
<dbReference type="InterPro" id="IPR003838">
    <property type="entry name" value="ABC3_permease_C"/>
</dbReference>
<dbReference type="FunFam" id="3.40.50.300:FF:000032">
    <property type="entry name" value="Export ABC transporter ATP-binding protein"/>
    <property type="match status" value="1"/>
</dbReference>
<evidence type="ECO:0000256" key="10">
    <source>
        <dbReference type="SAM" id="MobiDB-lite"/>
    </source>
</evidence>
<keyword evidence="6 13" id="KW-0067">ATP-binding</keyword>
<keyword evidence="7 11" id="KW-1133">Transmembrane helix</keyword>